<proteinExistence type="predicted"/>
<evidence type="ECO:0000313" key="2">
    <source>
        <dbReference type="Proteomes" id="UP001627154"/>
    </source>
</evidence>
<dbReference type="Proteomes" id="UP001627154">
    <property type="component" value="Unassembled WGS sequence"/>
</dbReference>
<dbReference type="PANTHER" id="PTHR15435:SF2">
    <property type="entry name" value="KICSTOR COMPLEX PROTEIN KAPTIN"/>
    <property type="match status" value="1"/>
</dbReference>
<protein>
    <recommendedName>
        <fullName evidence="3">Kaptin</fullName>
    </recommendedName>
</protein>
<name>A0ABD2X5H2_9HYME</name>
<dbReference type="InterPro" id="IPR028994">
    <property type="entry name" value="Integrin_alpha_N"/>
</dbReference>
<accession>A0ABD2X5H2</accession>
<keyword evidence="2" id="KW-1185">Reference proteome</keyword>
<gene>
    <name evidence="1" type="ORF">TKK_006221</name>
</gene>
<dbReference type="SUPFAM" id="SSF69318">
    <property type="entry name" value="Integrin alpha N-terminal domain"/>
    <property type="match status" value="1"/>
</dbReference>
<reference evidence="1 2" key="1">
    <citation type="journal article" date="2024" name="bioRxiv">
        <title>A reference genome for Trichogramma kaykai: A tiny desert-dwelling parasitoid wasp with competing sex-ratio distorters.</title>
        <authorList>
            <person name="Culotta J."/>
            <person name="Lindsey A.R."/>
        </authorList>
    </citation>
    <scope>NUCLEOTIDE SEQUENCE [LARGE SCALE GENOMIC DNA]</scope>
    <source>
        <strain evidence="1 2">KSX58</strain>
    </source>
</reference>
<dbReference type="EMBL" id="JBJJXI010000051">
    <property type="protein sequence ID" value="KAL3400350.1"/>
    <property type="molecule type" value="Genomic_DNA"/>
</dbReference>
<dbReference type="PROSITE" id="PS51257">
    <property type="entry name" value="PROKAR_LIPOPROTEIN"/>
    <property type="match status" value="1"/>
</dbReference>
<sequence length="416" mass="47412">MVKLMQAHWFPLSSQGNIYTLTFLQSCKGSAKILVACLNRKIYSCEYHKHSEWHIKPLVKELLFTYIPSGAEIIAIDAYNKSTTADEFVIGISIIKPTGETCMERYLNIYSEGAGDGDDSITSLESIAQSCLMVELSYTPYLLYHTIIPKSPDKEIVWLISGSDYKIHGVREDKQNHSYTEFQLDKFFPELDQLKAIALWIDIYYYDDFQWRLTAISCECGLFKLAKVNVDSLEIIQKWSLRYDNPVSSVRIFPNKFGVQLPACLNVRSNELNVTKDNKINVMLTSGNKAVVFQNILHNQLDSDITLGGNELTSDFIVCSCIADINMDGKNEILLGTYKQEVLIYESINDTWKLTDKKLFDAPVHSIKYLDLAGDGVKVLVIQTQRSVHILQHDPQETMNLWSERFSKLVSLLDAR</sequence>
<comment type="caution">
    <text evidence="1">The sequence shown here is derived from an EMBL/GenBank/DDBJ whole genome shotgun (WGS) entry which is preliminary data.</text>
</comment>
<dbReference type="PANTHER" id="PTHR15435">
    <property type="entry name" value="KICSTOR COMPLEX PROTEIN KAPTIN"/>
    <property type="match status" value="1"/>
</dbReference>
<dbReference type="InterPro" id="IPR029982">
    <property type="entry name" value="Kptn"/>
</dbReference>
<dbReference type="AlphaFoldDB" id="A0ABD2X5H2"/>
<evidence type="ECO:0000313" key="1">
    <source>
        <dbReference type="EMBL" id="KAL3400350.1"/>
    </source>
</evidence>
<organism evidence="1 2">
    <name type="scientific">Trichogramma kaykai</name>
    <dbReference type="NCBI Taxonomy" id="54128"/>
    <lineage>
        <taxon>Eukaryota</taxon>
        <taxon>Metazoa</taxon>
        <taxon>Ecdysozoa</taxon>
        <taxon>Arthropoda</taxon>
        <taxon>Hexapoda</taxon>
        <taxon>Insecta</taxon>
        <taxon>Pterygota</taxon>
        <taxon>Neoptera</taxon>
        <taxon>Endopterygota</taxon>
        <taxon>Hymenoptera</taxon>
        <taxon>Apocrita</taxon>
        <taxon>Proctotrupomorpha</taxon>
        <taxon>Chalcidoidea</taxon>
        <taxon>Trichogrammatidae</taxon>
        <taxon>Trichogramma</taxon>
    </lineage>
</organism>
<evidence type="ECO:0008006" key="3">
    <source>
        <dbReference type="Google" id="ProtNLM"/>
    </source>
</evidence>